<proteinExistence type="predicted"/>
<accession>A0ABN6YHH5</accession>
<evidence type="ECO:0000313" key="1">
    <source>
        <dbReference type="EMBL" id="BDZ55411.1"/>
    </source>
</evidence>
<evidence type="ECO:0000313" key="2">
    <source>
        <dbReference type="Proteomes" id="UP001321477"/>
    </source>
</evidence>
<gene>
    <name evidence="1" type="ORF">GCM10025870_24840</name>
</gene>
<protein>
    <submittedName>
        <fullName evidence="1">Uncharacterized protein</fullName>
    </submittedName>
</protein>
<dbReference type="Proteomes" id="UP001321477">
    <property type="component" value="Chromosome"/>
</dbReference>
<name>A0ABN6YHH5_9MICO</name>
<reference evidence="2" key="1">
    <citation type="journal article" date="2019" name="Int. J. Syst. Evol. Microbiol.">
        <title>The Global Catalogue of Microorganisms (GCM) 10K type strain sequencing project: providing services to taxonomists for standard genome sequencing and annotation.</title>
        <authorList>
            <consortium name="The Broad Institute Genomics Platform"/>
            <consortium name="The Broad Institute Genome Sequencing Center for Infectious Disease"/>
            <person name="Wu L."/>
            <person name="Ma J."/>
        </authorList>
    </citation>
    <scope>NUCLEOTIDE SEQUENCE [LARGE SCALE GENOMIC DNA]</scope>
    <source>
        <strain evidence="2">NBRC 109019</strain>
    </source>
</reference>
<dbReference type="RefSeq" id="WP_234659798.1">
    <property type="nucleotide sequence ID" value="NZ_CP087879.1"/>
</dbReference>
<organism evidence="1 2">
    <name type="scientific">Agromyces marinus</name>
    <dbReference type="NCBI Taxonomy" id="1389020"/>
    <lineage>
        <taxon>Bacteria</taxon>
        <taxon>Bacillati</taxon>
        <taxon>Actinomycetota</taxon>
        <taxon>Actinomycetes</taxon>
        <taxon>Micrococcales</taxon>
        <taxon>Microbacteriaceae</taxon>
        <taxon>Agromyces</taxon>
    </lineage>
</organism>
<dbReference type="EMBL" id="AP027734">
    <property type="protein sequence ID" value="BDZ55411.1"/>
    <property type="molecule type" value="Genomic_DNA"/>
</dbReference>
<sequence>MPRRNLLQGWCAEGVTLTGALEGVPASSHQARESEFASAGADESRAALYLHLFTGSLPQLEDTAGRQSAVDLTLHSNYGLVGIAEVTSTLDRHFQRDSGQLRRLVASVNAEYAGTGAWSLGFEYGWSMPTNTQLPGLAQRLSAELERADASTNDDEAVTLAEHVLAYRVEQGLGPRVHLASWSANVPTSADTPYLDRLSTYLAESDLIARKLAKLAAEGERLGTNSLHLYLLMASTGVDGGLLPSSPSFFTWGRFACPAPATDLWLDGGTGEIYHWSQDTGWVFHRV</sequence>
<keyword evidence="2" id="KW-1185">Reference proteome</keyword>